<dbReference type="EMBL" id="BAAAQG010000021">
    <property type="protein sequence ID" value="GAA1718864.1"/>
    <property type="molecule type" value="Genomic_DNA"/>
</dbReference>
<proteinExistence type="predicted"/>
<keyword evidence="1" id="KW-0472">Membrane</keyword>
<comment type="caution">
    <text evidence="2">The sequence shown here is derived from an EMBL/GenBank/DDBJ whole genome shotgun (WGS) entry which is preliminary data.</text>
</comment>
<accession>A0ABN2J6A4</accession>
<evidence type="ECO:0000313" key="2">
    <source>
        <dbReference type="EMBL" id="GAA1718864.1"/>
    </source>
</evidence>
<sequence length="47" mass="4939">MLVRIGGIVFVIGRLNGERPSRNRLISAAALTVVAATIVGVKVVLTH</sequence>
<keyword evidence="3" id="KW-1185">Reference proteome</keyword>
<gene>
    <name evidence="2" type="ORF">GCM10009831_31090</name>
</gene>
<organism evidence="2 3">
    <name type="scientific">Dietzia cercidiphylli</name>
    <dbReference type="NCBI Taxonomy" id="498199"/>
    <lineage>
        <taxon>Bacteria</taxon>
        <taxon>Bacillati</taxon>
        <taxon>Actinomycetota</taxon>
        <taxon>Actinomycetes</taxon>
        <taxon>Mycobacteriales</taxon>
        <taxon>Dietziaceae</taxon>
        <taxon>Dietzia</taxon>
    </lineage>
</organism>
<evidence type="ECO:0000256" key="1">
    <source>
        <dbReference type="SAM" id="Phobius"/>
    </source>
</evidence>
<keyword evidence="1" id="KW-1133">Transmembrane helix</keyword>
<dbReference type="Proteomes" id="UP001500383">
    <property type="component" value="Unassembled WGS sequence"/>
</dbReference>
<evidence type="ECO:0000313" key="3">
    <source>
        <dbReference type="Proteomes" id="UP001500383"/>
    </source>
</evidence>
<keyword evidence="1" id="KW-0812">Transmembrane</keyword>
<feature type="transmembrane region" description="Helical" evidence="1">
    <location>
        <begin position="25"/>
        <end position="45"/>
    </location>
</feature>
<protein>
    <submittedName>
        <fullName evidence="2">Uncharacterized protein</fullName>
    </submittedName>
</protein>
<name>A0ABN2J6A4_9ACTN</name>
<reference evidence="2 3" key="1">
    <citation type="journal article" date="2019" name="Int. J. Syst. Evol. Microbiol.">
        <title>The Global Catalogue of Microorganisms (GCM) 10K type strain sequencing project: providing services to taxonomists for standard genome sequencing and annotation.</title>
        <authorList>
            <consortium name="The Broad Institute Genomics Platform"/>
            <consortium name="The Broad Institute Genome Sequencing Center for Infectious Disease"/>
            <person name="Wu L."/>
            <person name="Ma J."/>
        </authorList>
    </citation>
    <scope>NUCLEOTIDE SEQUENCE [LARGE SCALE GENOMIC DNA]</scope>
    <source>
        <strain evidence="2 3">JCM 16002</strain>
    </source>
</reference>